<accession>A0AAV3B311</accession>
<sequence length="186" mass="20833">MAEGNSGYFQSGHEATTSQSVGHGLEWVLQRYERLGIPGTTTQIKEGFSLSLAKTWLKIGKKFDRLLFGSKTQEESRMFRVQFKGKSKEEALENCDSCFQKLQYYLGDQNEAIGESIQSFTYQSIGVAQVAQSLLKGNVTCLGGTRENLSFSTADLGQFVKLCLLDQHFPAFVENVEKELHKLTEN</sequence>
<protein>
    <recommendedName>
        <fullName evidence="3">REC114 meiotic recombination protein</fullName>
    </recommendedName>
</protein>
<evidence type="ECO:0000313" key="2">
    <source>
        <dbReference type="Proteomes" id="UP001181693"/>
    </source>
</evidence>
<gene>
    <name evidence="1" type="ORF">GDO54_007396</name>
</gene>
<dbReference type="PANTHER" id="PTHR34921:SF1">
    <property type="entry name" value="MEIOTIC RECOMBINATION PROTEIN REC114"/>
    <property type="match status" value="1"/>
</dbReference>
<keyword evidence="2" id="KW-1185">Reference proteome</keyword>
<reference evidence="1" key="1">
    <citation type="thesis" date="2020" institute="ProQuest LLC" country="789 East Eisenhower Parkway, Ann Arbor, MI, USA">
        <title>Comparative Genomics and Chromosome Evolution.</title>
        <authorList>
            <person name="Mudd A.B."/>
        </authorList>
    </citation>
    <scope>NUCLEOTIDE SEQUENCE</scope>
    <source>
        <strain evidence="1">1538</strain>
        <tissue evidence="1">Blood</tissue>
    </source>
</reference>
<dbReference type="PANTHER" id="PTHR34921">
    <property type="entry name" value="MEIOTIC RECOMBINATION PROTEIN REC114"/>
    <property type="match status" value="1"/>
</dbReference>
<evidence type="ECO:0008006" key="3">
    <source>
        <dbReference type="Google" id="ProtNLM"/>
    </source>
</evidence>
<name>A0AAV3B311_PYXAD</name>
<evidence type="ECO:0000313" key="1">
    <source>
        <dbReference type="EMBL" id="DBA31581.1"/>
    </source>
</evidence>
<dbReference type="Pfam" id="PF15165">
    <property type="entry name" value="REC114-like"/>
    <property type="match status" value="2"/>
</dbReference>
<dbReference type="Proteomes" id="UP001181693">
    <property type="component" value="Unassembled WGS sequence"/>
</dbReference>
<organism evidence="1 2">
    <name type="scientific">Pyxicephalus adspersus</name>
    <name type="common">African bullfrog</name>
    <dbReference type="NCBI Taxonomy" id="30357"/>
    <lineage>
        <taxon>Eukaryota</taxon>
        <taxon>Metazoa</taxon>
        <taxon>Chordata</taxon>
        <taxon>Craniata</taxon>
        <taxon>Vertebrata</taxon>
        <taxon>Euteleostomi</taxon>
        <taxon>Amphibia</taxon>
        <taxon>Batrachia</taxon>
        <taxon>Anura</taxon>
        <taxon>Neobatrachia</taxon>
        <taxon>Ranoidea</taxon>
        <taxon>Pyxicephalidae</taxon>
        <taxon>Pyxicephalinae</taxon>
        <taxon>Pyxicephalus</taxon>
    </lineage>
</organism>
<proteinExistence type="predicted"/>
<dbReference type="InterPro" id="IPR029168">
    <property type="entry name" value="REC114L"/>
</dbReference>
<dbReference type="AlphaFoldDB" id="A0AAV3B311"/>
<dbReference type="EMBL" id="DYDO01000002">
    <property type="protein sequence ID" value="DBA31581.1"/>
    <property type="molecule type" value="Genomic_DNA"/>
</dbReference>
<comment type="caution">
    <text evidence="1">The sequence shown here is derived from an EMBL/GenBank/DDBJ whole genome shotgun (WGS) entry which is preliminary data.</text>
</comment>